<dbReference type="EMBL" id="QMQV01000220">
    <property type="protein sequence ID" value="RLE45912.1"/>
    <property type="molecule type" value="Genomic_DNA"/>
</dbReference>
<evidence type="ECO:0000313" key="3">
    <source>
        <dbReference type="Proteomes" id="UP000278475"/>
    </source>
</evidence>
<protein>
    <recommendedName>
        <fullName evidence="1">Zinc-ribbon domain-containing protein</fullName>
    </recommendedName>
</protein>
<accession>A0A497ELH1</accession>
<dbReference type="InterPro" id="IPR026870">
    <property type="entry name" value="Zinc_ribbon_dom"/>
</dbReference>
<evidence type="ECO:0000313" key="2">
    <source>
        <dbReference type="EMBL" id="RLE45912.1"/>
    </source>
</evidence>
<dbReference type="Proteomes" id="UP000278475">
    <property type="component" value="Unassembled WGS sequence"/>
</dbReference>
<dbReference type="AlphaFoldDB" id="A0A497ELH1"/>
<reference evidence="2 3" key="1">
    <citation type="submission" date="2018-06" db="EMBL/GenBank/DDBJ databases">
        <title>Extensive metabolic versatility and redundancy in microbially diverse, dynamic hydrothermal sediments.</title>
        <authorList>
            <person name="Dombrowski N."/>
            <person name="Teske A."/>
            <person name="Baker B.J."/>
        </authorList>
    </citation>
    <scope>NUCLEOTIDE SEQUENCE [LARGE SCALE GENOMIC DNA]</scope>
    <source>
        <strain evidence="2">B66_G16</strain>
    </source>
</reference>
<evidence type="ECO:0000259" key="1">
    <source>
        <dbReference type="Pfam" id="PF13240"/>
    </source>
</evidence>
<name>A0A497ELH1_9CREN</name>
<comment type="caution">
    <text evidence="2">The sequence shown here is derived from an EMBL/GenBank/DDBJ whole genome shotgun (WGS) entry which is preliminary data.</text>
</comment>
<organism evidence="2 3">
    <name type="scientific">Thermoproteota archaeon</name>
    <dbReference type="NCBI Taxonomy" id="2056631"/>
    <lineage>
        <taxon>Archaea</taxon>
        <taxon>Thermoproteota</taxon>
    </lineage>
</organism>
<feature type="domain" description="Zinc-ribbon" evidence="1">
    <location>
        <begin position="28"/>
        <end position="48"/>
    </location>
</feature>
<sequence>MQYTLGRSLGNIFRYWSTRYIWEAVVRCPRCGRSVPTDARFCPYCGCSMNGATSSYAPLEDLEELGAVASALRKYLPKEWVCEVDKKRRRLLLRPSFKASFLVGFAHTSRPATTSALTLVLEEALRRAEEELKIKLVPERISALTYVAKTPILYYKAYKATSSTSE</sequence>
<proteinExistence type="predicted"/>
<dbReference type="Pfam" id="PF13240">
    <property type="entry name" value="Zn_Ribbon_1"/>
    <property type="match status" value="1"/>
</dbReference>
<gene>
    <name evidence="2" type="ORF">DRJ31_10645</name>
</gene>